<dbReference type="Proteomes" id="UP000199072">
    <property type="component" value="Unassembled WGS sequence"/>
</dbReference>
<gene>
    <name evidence="1" type="ORF">SAMN05216464_12610</name>
</gene>
<evidence type="ECO:0000313" key="1">
    <source>
        <dbReference type="EMBL" id="SDF71685.1"/>
    </source>
</evidence>
<dbReference type="AlphaFoldDB" id="A0A1G7NC62"/>
<organism evidence="1 2">
    <name type="scientific">Mucilaginibacter pineti</name>
    <dbReference type="NCBI Taxonomy" id="1391627"/>
    <lineage>
        <taxon>Bacteria</taxon>
        <taxon>Pseudomonadati</taxon>
        <taxon>Bacteroidota</taxon>
        <taxon>Sphingobacteriia</taxon>
        <taxon>Sphingobacteriales</taxon>
        <taxon>Sphingobacteriaceae</taxon>
        <taxon>Mucilaginibacter</taxon>
    </lineage>
</organism>
<name>A0A1G7NC62_9SPHI</name>
<accession>A0A1G7NC62</accession>
<keyword evidence="2" id="KW-1185">Reference proteome</keyword>
<reference evidence="1 2" key="1">
    <citation type="submission" date="2016-10" db="EMBL/GenBank/DDBJ databases">
        <authorList>
            <person name="de Groot N.N."/>
        </authorList>
    </citation>
    <scope>NUCLEOTIDE SEQUENCE [LARGE SCALE GENOMIC DNA]</scope>
    <source>
        <strain evidence="1 2">47C3B</strain>
    </source>
</reference>
<evidence type="ECO:0000313" key="2">
    <source>
        <dbReference type="Proteomes" id="UP000199072"/>
    </source>
</evidence>
<dbReference type="OrthoDB" id="787235at2"/>
<dbReference type="RefSeq" id="WP_091157350.1">
    <property type="nucleotide sequence ID" value="NZ_FNAI01000026.1"/>
</dbReference>
<dbReference type="STRING" id="1391627.SAMN05216464_12610"/>
<protein>
    <submittedName>
        <fullName evidence="1">Uncharacterized protein</fullName>
    </submittedName>
</protein>
<proteinExistence type="predicted"/>
<sequence>MKTHQNQIAFNNMQTLSNIPRKNRKSTGRSMLAALLSCTLLSVLYGCGKPSDNPTPPVVNISPCTITSDVDQALGLRNFEYDDKGLLTKMTGPNYYYGPFVRTITSSKAIDAYPSASVDGQGNHFYGNINITYTYSGGSGNIYDGNPQFMHYLFTASNPPSSMRTDSMYQFLYDDAKKHLTTVLMPGTGSQDADGFVYFRTELNFTYDANDNVTQAKIIYDYERKVSVPQQGESRFDYKQVSDELLTITYDDKPSPYAAISKYWKFIGQDFSGFGAYNLDKLRFWIGRCAILSKNNPVKITGKLITVGGQPAATINSTITYQYNEKNFPVSAALDGSGINSFTYNCK</sequence>
<dbReference type="EMBL" id="FNAI01000026">
    <property type="protein sequence ID" value="SDF71685.1"/>
    <property type="molecule type" value="Genomic_DNA"/>
</dbReference>